<dbReference type="RefSeq" id="WP_091657441.1">
    <property type="nucleotide sequence ID" value="NZ_LT594323.1"/>
</dbReference>
<feature type="region of interest" description="Disordered" evidence="1">
    <location>
        <begin position="28"/>
        <end position="87"/>
    </location>
</feature>
<keyword evidence="4" id="KW-1185">Reference proteome</keyword>
<reference evidence="4" key="1">
    <citation type="submission" date="2016-06" db="EMBL/GenBank/DDBJ databases">
        <authorList>
            <person name="Varghese N."/>
            <person name="Submissions Spin"/>
        </authorList>
    </citation>
    <scope>NUCLEOTIDE SEQUENCE [LARGE SCALE GENOMIC DNA]</scope>
    <source>
        <strain evidence="4">DSM 44815</strain>
    </source>
</reference>
<evidence type="ECO:0000313" key="4">
    <source>
        <dbReference type="Proteomes" id="UP000199385"/>
    </source>
</evidence>
<proteinExistence type="predicted"/>
<organism evidence="3 4">
    <name type="scientific">Micromonospora auratinigra</name>
    <dbReference type="NCBI Taxonomy" id="261654"/>
    <lineage>
        <taxon>Bacteria</taxon>
        <taxon>Bacillati</taxon>
        <taxon>Actinomycetota</taxon>
        <taxon>Actinomycetes</taxon>
        <taxon>Micromonosporales</taxon>
        <taxon>Micromonosporaceae</taxon>
        <taxon>Micromonospora</taxon>
    </lineage>
</organism>
<gene>
    <name evidence="3" type="ORF">GA0070611_0773</name>
</gene>
<dbReference type="SUPFAM" id="SSF75011">
    <property type="entry name" value="3-carboxy-cis,cis-mucoante lactonizing enzyme"/>
    <property type="match status" value="1"/>
</dbReference>
<feature type="chain" id="PRO_5039121099" evidence="2">
    <location>
        <begin position="27"/>
        <end position="490"/>
    </location>
</feature>
<feature type="signal peptide" evidence="2">
    <location>
        <begin position="1"/>
        <end position="26"/>
    </location>
</feature>
<name>A0A1A8Z5H0_9ACTN</name>
<protein>
    <submittedName>
        <fullName evidence="3">Uncharacterized protein</fullName>
    </submittedName>
</protein>
<dbReference type="PROSITE" id="PS51257">
    <property type="entry name" value="PROKAR_LIPOPROTEIN"/>
    <property type="match status" value="1"/>
</dbReference>
<feature type="compositionally biased region" description="Low complexity" evidence="1">
    <location>
        <begin position="46"/>
        <end position="65"/>
    </location>
</feature>
<dbReference type="STRING" id="261654.GA0070611_0773"/>
<evidence type="ECO:0000256" key="2">
    <source>
        <dbReference type="SAM" id="SignalP"/>
    </source>
</evidence>
<dbReference type="OrthoDB" id="510492at2"/>
<evidence type="ECO:0000256" key="1">
    <source>
        <dbReference type="SAM" id="MobiDB-lite"/>
    </source>
</evidence>
<accession>A0A1A8Z5H0</accession>
<sequence length="490" mass="49937">MRTVTRRRGLTPTLVALLLVAAGCGADRERAPAGPTAAGTDRPATGAASPSVRPSARAGAGAAPVTCPEPAATPASSSRLDPTAGTYLGRPGGAATGVDVTPTCEIVVGGRFTGVPGGPTTTLGKGAGAVLLLDGTGRRLLRTVRLAGAVADLEVRRPGGEVAVATDRGVLLLDPGATRIRWQRGGAVDRVAVGAAGTVAAVAGTTVTVYDRGGATLTRLRLAGRTVRDVAVDDRTGLVFVAGFRQTGGGRCDPVQIAWLHAYDRSGKLRWRGYDPPADRLGDLCADSRADRVAMGRDGRLYLAGETAGGNSLFTRSAADVTRPAPNVATDDFSRASNTGNAHHTYLARFDPATGRQLAGQVVISRIDSKGNRGNTITPSAITADESGRIYAGGVSAYQIAGRSRVTLGGRRLAPYAGGDAWVLVLSADLRRRLSWVVFTDGGAGVVEGVAVSGGVAAAAARVDEPGFWRGPGPSHGTGGGYLAAWPGLR</sequence>
<keyword evidence="2" id="KW-0732">Signal</keyword>
<dbReference type="Proteomes" id="UP000199385">
    <property type="component" value="Chromosome I"/>
</dbReference>
<dbReference type="AlphaFoldDB" id="A0A1A8Z5H0"/>
<dbReference type="EMBL" id="LT594323">
    <property type="protein sequence ID" value="SBT39056.1"/>
    <property type="molecule type" value="Genomic_DNA"/>
</dbReference>
<dbReference type="PATRIC" id="fig|261654.4.peg.793"/>
<evidence type="ECO:0000313" key="3">
    <source>
        <dbReference type="EMBL" id="SBT39056.1"/>
    </source>
</evidence>